<dbReference type="Proteomes" id="UP000199013">
    <property type="component" value="Unassembled WGS sequence"/>
</dbReference>
<reference evidence="2" key="1">
    <citation type="submission" date="2016-02" db="EMBL/GenBank/DDBJ databases">
        <authorList>
            <person name="Wibberg D."/>
        </authorList>
    </citation>
    <scope>NUCLEOTIDE SEQUENCE [LARGE SCALE GENOMIC DNA]</scope>
</reference>
<gene>
    <name evidence="1" type="ORF">FDG2_4029</name>
</gene>
<keyword evidence="2" id="KW-1185">Reference proteome</keyword>
<name>A0A1C3P2W1_9ACTN</name>
<protein>
    <submittedName>
        <fullName evidence="1">Uncharacterized protein</fullName>
    </submittedName>
</protein>
<proteinExistence type="predicted"/>
<organism evidence="1 2">
    <name type="scientific">Candidatus Protofrankia californiensis</name>
    <dbReference type="NCBI Taxonomy" id="1839754"/>
    <lineage>
        <taxon>Bacteria</taxon>
        <taxon>Bacillati</taxon>
        <taxon>Actinomycetota</taxon>
        <taxon>Actinomycetes</taxon>
        <taxon>Frankiales</taxon>
        <taxon>Frankiaceae</taxon>
        <taxon>Protofrankia</taxon>
    </lineage>
</organism>
<evidence type="ECO:0000313" key="1">
    <source>
        <dbReference type="EMBL" id="SBW24120.1"/>
    </source>
</evidence>
<dbReference type="AlphaFoldDB" id="A0A1C3P2W1"/>
<evidence type="ECO:0000313" key="2">
    <source>
        <dbReference type="Proteomes" id="UP000199013"/>
    </source>
</evidence>
<dbReference type="EMBL" id="FLUV01001697">
    <property type="protein sequence ID" value="SBW24120.1"/>
    <property type="molecule type" value="Genomic_DNA"/>
</dbReference>
<sequence>MQDRRQTVEAAASKWAEELIGISGRSALLDFRHTETTTLNLADSVPSVLGLRRDEHRLPGRPGEIMKLST</sequence>
<accession>A0A1C3P2W1</accession>